<reference evidence="1" key="1">
    <citation type="journal article" date="2014" name="Front. Microbiol.">
        <title>High frequency of phylogenetically diverse reductive dehalogenase-homologous genes in deep subseafloor sedimentary metagenomes.</title>
        <authorList>
            <person name="Kawai M."/>
            <person name="Futagami T."/>
            <person name="Toyoda A."/>
            <person name="Takaki Y."/>
            <person name="Nishi S."/>
            <person name="Hori S."/>
            <person name="Arai W."/>
            <person name="Tsubouchi T."/>
            <person name="Morono Y."/>
            <person name="Uchiyama I."/>
            <person name="Ito T."/>
            <person name="Fujiyama A."/>
            <person name="Inagaki F."/>
            <person name="Takami H."/>
        </authorList>
    </citation>
    <scope>NUCLEOTIDE SEQUENCE</scope>
    <source>
        <strain evidence="1">Expedition CK06-06</strain>
    </source>
</reference>
<evidence type="ECO:0000313" key="1">
    <source>
        <dbReference type="EMBL" id="GAG95973.1"/>
    </source>
</evidence>
<accession>X1CID5</accession>
<organism evidence="1">
    <name type="scientific">marine sediment metagenome</name>
    <dbReference type="NCBI Taxonomy" id="412755"/>
    <lineage>
        <taxon>unclassified sequences</taxon>
        <taxon>metagenomes</taxon>
        <taxon>ecological metagenomes</taxon>
    </lineage>
</organism>
<sequence>ASITDPDTITTTGLKEGMTYYWTIEITDSTTTIYYPSDRSPVAFTTTDLTQSTSVSSIGYSHANIIIDSVVAAGLSLDSIRLDIDKTDGTTYSASITTVTVPQDTFAVTSLDEGATYYYRTIAFLTDSSAADTLTATTFTTTDLQYAVTVLRSDVDSLILVVDTVNAELAVDSLILQWGAGLAAIATVAETITTVTEPDTFVVVGLIEGGTYHYRLLAFLPDSSAIETTTVATYTRPHNKFIEKGTAFPWPSTCRLFSWDFDSHLDDYSTGIRP</sequence>
<feature type="non-terminal residue" evidence="1">
    <location>
        <position position="274"/>
    </location>
</feature>
<proteinExistence type="predicted"/>
<name>X1CID5_9ZZZZ</name>
<feature type="non-terminal residue" evidence="1">
    <location>
        <position position="1"/>
    </location>
</feature>
<dbReference type="AlphaFoldDB" id="X1CID5"/>
<protein>
    <submittedName>
        <fullName evidence="1">Uncharacterized protein</fullName>
    </submittedName>
</protein>
<gene>
    <name evidence="1" type="ORF">S01H4_49015</name>
</gene>
<comment type="caution">
    <text evidence="1">The sequence shown here is derived from an EMBL/GenBank/DDBJ whole genome shotgun (WGS) entry which is preliminary data.</text>
</comment>
<dbReference type="EMBL" id="BART01027676">
    <property type="protein sequence ID" value="GAG95973.1"/>
    <property type="molecule type" value="Genomic_DNA"/>
</dbReference>